<dbReference type="EC" id="5.6.2.3" evidence="18"/>
<keyword evidence="13" id="KW-0238">DNA-binding</keyword>
<reference evidence="25 26" key="1">
    <citation type="journal article" date="2013" name="BMC Genomics">
        <title>Genomics-driven discovery of the pneumocandin biosynthetic gene cluster in the fungus Glarea lozoyensis.</title>
        <authorList>
            <person name="Chen L."/>
            <person name="Yue Q."/>
            <person name="Zhang X."/>
            <person name="Xiang M."/>
            <person name="Wang C."/>
            <person name="Li S."/>
            <person name="Che Y."/>
            <person name="Ortiz-Lopez F.J."/>
            <person name="Bills G.F."/>
            <person name="Liu X."/>
            <person name="An Z."/>
        </authorList>
    </citation>
    <scope>NUCLEOTIDE SEQUENCE [LARGE SCALE GENOMIC DNA]</scope>
    <source>
        <strain evidence="26">ATCC 20868 / MF5171</strain>
    </source>
</reference>
<dbReference type="OrthoDB" id="267079at2759"/>
<evidence type="ECO:0000256" key="1">
    <source>
        <dbReference type="ARBA" id="ARBA00001966"/>
    </source>
</evidence>
<gene>
    <name evidence="25" type="ORF">GLAREA_10053</name>
</gene>
<keyword evidence="7" id="KW-0547">Nucleotide-binding</keyword>
<dbReference type="GO" id="GO:0005634">
    <property type="term" value="C:nucleus"/>
    <property type="evidence" value="ECO:0007669"/>
    <property type="project" value="UniProtKB-SubCell"/>
</dbReference>
<dbReference type="GO" id="GO:0051536">
    <property type="term" value="F:iron-sulfur cluster binding"/>
    <property type="evidence" value="ECO:0007669"/>
    <property type="project" value="UniProtKB-KW"/>
</dbReference>
<dbReference type="InterPro" id="IPR013020">
    <property type="entry name" value="Rad3/Chl1-like"/>
</dbReference>
<dbReference type="Pfam" id="PF06733">
    <property type="entry name" value="DEAD_2"/>
    <property type="match status" value="1"/>
</dbReference>
<dbReference type="FunFam" id="3.40.50.300:FF:002774">
    <property type="entry name" value="ATP-dependent DNA helicase chl1"/>
    <property type="match status" value="1"/>
</dbReference>
<dbReference type="PROSITE" id="PS51193">
    <property type="entry name" value="HELICASE_ATP_BIND_2"/>
    <property type="match status" value="1"/>
</dbReference>
<dbReference type="HOGENOM" id="CLU_006515_2_0_1"/>
<dbReference type="STRING" id="1116229.S3DB86"/>
<keyword evidence="16" id="KW-0131">Cell cycle</keyword>
<comment type="catalytic activity">
    <reaction evidence="22">
        <text>ATP + H2O = ADP + phosphate + H(+)</text>
        <dbReference type="Rhea" id="RHEA:13065"/>
        <dbReference type="ChEBI" id="CHEBI:15377"/>
        <dbReference type="ChEBI" id="CHEBI:15378"/>
        <dbReference type="ChEBI" id="CHEBI:30616"/>
        <dbReference type="ChEBI" id="CHEBI:43474"/>
        <dbReference type="ChEBI" id="CHEBI:456216"/>
        <dbReference type="EC" id="5.6.2.3"/>
    </reaction>
</comment>
<dbReference type="EMBL" id="KE145356">
    <property type="protein sequence ID" value="EPE34359.1"/>
    <property type="molecule type" value="Genomic_DNA"/>
</dbReference>
<evidence type="ECO:0000256" key="15">
    <source>
        <dbReference type="ARBA" id="ARBA00023242"/>
    </source>
</evidence>
<keyword evidence="11" id="KW-0408">Iron</keyword>
<dbReference type="InterPro" id="IPR010614">
    <property type="entry name" value="RAD3-like_helicase_DEAD"/>
</dbReference>
<dbReference type="FunFam" id="3.40.50.300:FF:001372">
    <property type="entry name" value="ATP-dependent DNA helicase chl1"/>
    <property type="match status" value="1"/>
</dbReference>
<comment type="function">
    <text evidence="21">ATP-dependent DNA helicase important for chromosome transmission and normal cell cycle progression in G(2)/M. May have a role in changing DNA topology to allow the loading of proteins involved in maintaining sister chromatid cohesion in the vicinity of the centromeres. Has a specific role in chromosome segregation during meiosis II.</text>
</comment>
<organism evidence="25 26">
    <name type="scientific">Glarea lozoyensis (strain ATCC 20868 / MF5171)</name>
    <dbReference type="NCBI Taxonomy" id="1116229"/>
    <lineage>
        <taxon>Eukaryota</taxon>
        <taxon>Fungi</taxon>
        <taxon>Dikarya</taxon>
        <taxon>Ascomycota</taxon>
        <taxon>Pezizomycotina</taxon>
        <taxon>Leotiomycetes</taxon>
        <taxon>Helotiales</taxon>
        <taxon>Helotiaceae</taxon>
        <taxon>Glarea</taxon>
    </lineage>
</organism>
<evidence type="ECO:0000256" key="9">
    <source>
        <dbReference type="ARBA" id="ARBA00022806"/>
    </source>
</evidence>
<dbReference type="SUPFAM" id="SSF52540">
    <property type="entry name" value="P-loop containing nucleoside triphosphate hydrolases"/>
    <property type="match status" value="1"/>
</dbReference>
<evidence type="ECO:0000256" key="19">
    <source>
        <dbReference type="ARBA" id="ARBA00044998"/>
    </source>
</evidence>
<evidence type="ECO:0000256" key="7">
    <source>
        <dbReference type="ARBA" id="ARBA00022741"/>
    </source>
</evidence>
<feature type="compositionally biased region" description="Low complexity" evidence="23">
    <location>
        <begin position="936"/>
        <end position="946"/>
    </location>
</feature>
<dbReference type="GO" id="GO:0016818">
    <property type="term" value="F:hydrolase activity, acting on acid anhydrides, in phosphorus-containing anhydrides"/>
    <property type="evidence" value="ECO:0007669"/>
    <property type="project" value="InterPro"/>
</dbReference>
<dbReference type="InterPro" id="IPR027417">
    <property type="entry name" value="P-loop_NTPase"/>
</dbReference>
<feature type="domain" description="Helicase ATP-binding" evidence="24">
    <location>
        <begin position="192"/>
        <end position="597"/>
    </location>
</feature>
<protein>
    <recommendedName>
        <fullName evidence="5">ATP-dependent DNA helicase CHL1</fullName>
        <ecNumber evidence="18">5.6.2.3</ecNumber>
    </recommendedName>
    <alternativeName>
        <fullName evidence="4">ATP-dependent DNA helicase chl1</fullName>
    </alternativeName>
    <alternativeName>
        <fullName evidence="17">Chromosome loss protein 1</fullName>
    </alternativeName>
    <alternativeName>
        <fullName evidence="19 20">DNA 5'-3' helicase CHL1</fullName>
    </alternativeName>
</protein>
<keyword evidence="26" id="KW-1185">Reference proteome</keyword>
<evidence type="ECO:0000256" key="18">
    <source>
        <dbReference type="ARBA" id="ARBA00044969"/>
    </source>
</evidence>
<dbReference type="GO" id="GO:0046872">
    <property type="term" value="F:metal ion binding"/>
    <property type="evidence" value="ECO:0007669"/>
    <property type="project" value="UniProtKB-KW"/>
</dbReference>
<evidence type="ECO:0000256" key="2">
    <source>
        <dbReference type="ARBA" id="ARBA00004123"/>
    </source>
</evidence>
<name>S3DB86_GLAL2</name>
<dbReference type="RefSeq" id="XP_008078294.1">
    <property type="nucleotide sequence ID" value="XM_008080103.1"/>
</dbReference>
<dbReference type="Proteomes" id="UP000016922">
    <property type="component" value="Unassembled WGS sequence"/>
</dbReference>
<evidence type="ECO:0000256" key="23">
    <source>
        <dbReference type="SAM" id="MobiDB-lite"/>
    </source>
</evidence>
<dbReference type="Pfam" id="PF13307">
    <property type="entry name" value="Helicase_C_2"/>
    <property type="match status" value="1"/>
</dbReference>
<dbReference type="InterPro" id="IPR006555">
    <property type="entry name" value="ATP-dep_Helicase_C"/>
</dbReference>
<evidence type="ECO:0000256" key="6">
    <source>
        <dbReference type="ARBA" id="ARBA00022723"/>
    </source>
</evidence>
<evidence type="ECO:0000256" key="20">
    <source>
        <dbReference type="ARBA" id="ARBA00045008"/>
    </source>
</evidence>
<sequence length="1044" mass="115846">MSATRSTAFVSVLLIIYGSEKTDGMLAPAGGHHPACLTFDSFGLALANRLIPNRWRPFRVTHLQPLVRISKRSNNISNVQLWNAPSATQKRDYQFDPKTNSKLLSADFDPTGQLARPSSWAAFDAKAKLPIHRLDKLSLHDVSTCAGDITASQSVIIRAFNAKRSVSSLTEEMAPNMAEAGVAGEKDGAAEISRDFHHPYTPYDIQETFMNTVYEVLEGGKVGILESPTGTGKSLSLICGSLTWLRDYKRNTFEGGLNWGQNDSNEPEWVIEQTKARKRREMLRGREEMETRLAKIRAKEKAQKTKYLKGDQEFKRRKTERVDDQDDEEQFVLDDYDSDTEVSQNRSGFYSAATLELMEKMGMGPSALKPLEEEAEDEIKIFYCSRTHSQLTQFINELRRIKLPGAIPNSDDEVQVEDIKHLTLGSRKNLCINPKVNKLNSITAINERCAELQKSGTAQEHKCKFLPNRDNQPLVNDFRDHALATLRDIEDMGALGKQLEICPYYASRAAIRPAEVVTLPYPLILQKSAREALGINLKGHVVIIDEAHNLMDAIASIHGAEVTLKQLETARAQLGVYVQKFKSRLKGKNRMYLAQVIRVIDSLSGYLESRIPLQQNDGIVSDKDLLSGKGVDQINLFKLLTYLQESKLARKVEGYIVHTNKSEPQIKSKSSQTNDTPTTPVLHQIASLLSALTHPSKEGRLFFTKLPEPTIKFMLLDPSSHFREIVDSARAVILAGGTMSPFADYTTHLFPYIPQTSIVTLSCGHVIPKSNLLAWNLSRGPTGQEFNFTYKHRSNTEMVVELARAVLNICTVVPDGIVVFFPSYAYLSSIVAIWSQLTSTPTLFDRLGAKKPIFSESKTESAEQVLAQYAHAIDTGKGGLLLSVIGGKMSEGINFSDRLGRCVVIVGLPFPNINSADWKAKLEYIESATTERLTAPLTSSSTLTPSSPTPLTPAQIQQQAKTASLSFYENACMRAVNQSIGRAIRHKGDYAAIIMVDSRYEGERIRGKLPGWIREGLVEGSGGKKFGGVEWGGLGGFFGVRRGK</sequence>
<dbReference type="GO" id="GO:0003677">
    <property type="term" value="F:DNA binding"/>
    <property type="evidence" value="ECO:0007669"/>
    <property type="project" value="UniProtKB-KW"/>
</dbReference>
<proteinExistence type="inferred from homology"/>
<evidence type="ECO:0000313" key="25">
    <source>
        <dbReference type="EMBL" id="EPE34359.1"/>
    </source>
</evidence>
<evidence type="ECO:0000256" key="8">
    <source>
        <dbReference type="ARBA" id="ARBA00022801"/>
    </source>
</evidence>
<keyword evidence="9" id="KW-0347">Helicase</keyword>
<dbReference type="CDD" id="cd18788">
    <property type="entry name" value="SF2_C_XPD"/>
    <property type="match status" value="1"/>
</dbReference>
<dbReference type="OMA" id="QTHQFRD"/>
<dbReference type="Gene3D" id="3.40.50.300">
    <property type="entry name" value="P-loop containing nucleotide triphosphate hydrolases"/>
    <property type="match status" value="2"/>
</dbReference>
<evidence type="ECO:0000256" key="13">
    <source>
        <dbReference type="ARBA" id="ARBA00023125"/>
    </source>
</evidence>
<dbReference type="GO" id="GO:0005524">
    <property type="term" value="F:ATP binding"/>
    <property type="evidence" value="ECO:0007669"/>
    <property type="project" value="UniProtKB-KW"/>
</dbReference>
<dbReference type="InterPro" id="IPR006554">
    <property type="entry name" value="Helicase-like_DEXD_c2"/>
</dbReference>
<dbReference type="GO" id="GO:0043139">
    <property type="term" value="F:5'-3' DNA helicase activity"/>
    <property type="evidence" value="ECO:0007669"/>
    <property type="project" value="UniProtKB-EC"/>
</dbReference>
<comment type="similarity">
    <text evidence="3">Belongs to the DEAD box helicase family. DEAH subfamily. DDX11/CHL1 sub-subfamily.</text>
</comment>
<keyword evidence="6" id="KW-0479">Metal-binding</keyword>
<dbReference type="PANTHER" id="PTHR11472:SF41">
    <property type="entry name" value="ATP-DEPENDENT DNA HELICASE DDX11-RELATED"/>
    <property type="match status" value="1"/>
</dbReference>
<dbReference type="NCBIfam" id="TIGR00604">
    <property type="entry name" value="rad3"/>
    <property type="match status" value="1"/>
</dbReference>
<dbReference type="GO" id="GO:0034085">
    <property type="term" value="P:establishment of sister chromatid cohesion"/>
    <property type="evidence" value="ECO:0007669"/>
    <property type="project" value="TreeGrafter"/>
</dbReference>
<evidence type="ECO:0000256" key="3">
    <source>
        <dbReference type="ARBA" id="ARBA00008435"/>
    </source>
</evidence>
<dbReference type="SMART" id="SM00488">
    <property type="entry name" value="DEXDc2"/>
    <property type="match status" value="1"/>
</dbReference>
<evidence type="ECO:0000256" key="11">
    <source>
        <dbReference type="ARBA" id="ARBA00023004"/>
    </source>
</evidence>
<comment type="subcellular location">
    <subcellularLocation>
        <location evidence="2">Nucleus</location>
    </subcellularLocation>
</comment>
<evidence type="ECO:0000256" key="17">
    <source>
        <dbReference type="ARBA" id="ARBA00029709"/>
    </source>
</evidence>
<evidence type="ECO:0000256" key="21">
    <source>
        <dbReference type="ARBA" id="ARBA00045702"/>
    </source>
</evidence>
<evidence type="ECO:0000256" key="14">
    <source>
        <dbReference type="ARBA" id="ARBA00023235"/>
    </source>
</evidence>
<evidence type="ECO:0000256" key="10">
    <source>
        <dbReference type="ARBA" id="ARBA00022840"/>
    </source>
</evidence>
<evidence type="ECO:0000256" key="12">
    <source>
        <dbReference type="ARBA" id="ARBA00023014"/>
    </source>
</evidence>
<dbReference type="FunFam" id="3.40.50.300:FF:003707">
    <property type="entry name" value="ATP-dependent DNA helicase CHL1"/>
    <property type="match status" value="1"/>
</dbReference>
<keyword evidence="15" id="KW-0539">Nucleus</keyword>
<dbReference type="InterPro" id="IPR014013">
    <property type="entry name" value="Helic_SF1/SF2_ATP-bd_DinG/Rad3"/>
</dbReference>
<dbReference type="AlphaFoldDB" id="S3DB86"/>
<evidence type="ECO:0000313" key="26">
    <source>
        <dbReference type="Proteomes" id="UP000016922"/>
    </source>
</evidence>
<evidence type="ECO:0000256" key="4">
    <source>
        <dbReference type="ARBA" id="ARBA00016387"/>
    </source>
</evidence>
<keyword evidence="8 25" id="KW-0378">Hydrolase</keyword>
<comment type="cofactor">
    <cofactor evidence="1">
        <name>[4Fe-4S] cluster</name>
        <dbReference type="ChEBI" id="CHEBI:49883"/>
    </cofactor>
</comment>
<dbReference type="SMART" id="SM00491">
    <property type="entry name" value="HELICc2"/>
    <property type="match status" value="1"/>
</dbReference>
<evidence type="ECO:0000259" key="24">
    <source>
        <dbReference type="PROSITE" id="PS51193"/>
    </source>
</evidence>
<dbReference type="GeneID" id="19469100"/>
<evidence type="ECO:0000256" key="16">
    <source>
        <dbReference type="ARBA" id="ARBA00023306"/>
    </source>
</evidence>
<dbReference type="PANTHER" id="PTHR11472">
    <property type="entry name" value="DNA REPAIR DEAD HELICASE RAD3/XP-D SUBFAMILY MEMBER"/>
    <property type="match status" value="1"/>
</dbReference>
<evidence type="ECO:0000256" key="5">
    <source>
        <dbReference type="ARBA" id="ARBA00017386"/>
    </source>
</evidence>
<dbReference type="GO" id="GO:0035861">
    <property type="term" value="C:site of double-strand break"/>
    <property type="evidence" value="ECO:0007669"/>
    <property type="project" value="EnsemblFungi"/>
</dbReference>
<accession>S3DB86</accession>
<dbReference type="eggNOG" id="KOG1133">
    <property type="taxonomic scope" value="Eukaryota"/>
</dbReference>
<feature type="region of interest" description="Disordered" evidence="23">
    <location>
        <begin position="935"/>
        <end position="955"/>
    </location>
</feature>
<dbReference type="InterPro" id="IPR045028">
    <property type="entry name" value="DinG/Rad3-like"/>
</dbReference>
<dbReference type="GO" id="GO:0045005">
    <property type="term" value="P:DNA-templated DNA replication maintenance of fidelity"/>
    <property type="evidence" value="ECO:0007669"/>
    <property type="project" value="EnsemblFungi"/>
</dbReference>
<keyword evidence="12" id="KW-0411">Iron-sulfur</keyword>
<dbReference type="KEGG" id="glz:GLAREA_10053"/>
<keyword evidence="14" id="KW-0413">Isomerase</keyword>
<keyword evidence="10" id="KW-0067">ATP-binding</keyword>
<evidence type="ECO:0000256" key="22">
    <source>
        <dbReference type="ARBA" id="ARBA00048954"/>
    </source>
</evidence>